<comment type="caution">
    <text evidence="1">The sequence shown here is derived from an EMBL/GenBank/DDBJ whole genome shotgun (WGS) entry which is preliminary data.</text>
</comment>
<name>A0A438FRF0_VITVI</name>
<evidence type="ECO:0000313" key="1">
    <source>
        <dbReference type="EMBL" id="RVW62525.1"/>
    </source>
</evidence>
<dbReference type="Proteomes" id="UP000288805">
    <property type="component" value="Unassembled WGS sequence"/>
</dbReference>
<dbReference type="PANTHER" id="PTHR35317">
    <property type="entry name" value="OS04G0629600 PROTEIN"/>
    <property type="match status" value="1"/>
</dbReference>
<reference evidence="1 2" key="1">
    <citation type="journal article" date="2018" name="PLoS Genet.">
        <title>Population sequencing reveals clonal diversity and ancestral inbreeding in the grapevine cultivar Chardonnay.</title>
        <authorList>
            <person name="Roach M.J."/>
            <person name="Johnson D.L."/>
            <person name="Bohlmann J."/>
            <person name="van Vuuren H.J."/>
            <person name="Jones S.J."/>
            <person name="Pretorius I.S."/>
            <person name="Schmidt S.A."/>
            <person name="Borneman A.R."/>
        </authorList>
    </citation>
    <scope>NUCLEOTIDE SEQUENCE [LARGE SCALE GENOMIC DNA]</scope>
    <source>
        <strain evidence="2">cv. Chardonnay</strain>
        <tissue evidence="1">Leaf</tissue>
    </source>
</reference>
<accession>A0A438FRF0</accession>
<dbReference type="Pfam" id="PF14223">
    <property type="entry name" value="Retrotran_gag_2"/>
    <property type="match status" value="1"/>
</dbReference>
<evidence type="ECO:0000313" key="2">
    <source>
        <dbReference type="Proteomes" id="UP000288805"/>
    </source>
</evidence>
<dbReference type="PANTHER" id="PTHR35317:SF31">
    <property type="entry name" value="DUF4219 DOMAIN-CONTAINING PROTEIN"/>
    <property type="match status" value="1"/>
</dbReference>
<protein>
    <submittedName>
        <fullName evidence="1">Retrovirus-related Pol polyprotein from transposon RE2</fullName>
    </submittedName>
</protein>
<dbReference type="AlphaFoldDB" id="A0A438FRF0"/>
<organism evidence="1 2">
    <name type="scientific">Vitis vinifera</name>
    <name type="common">Grape</name>
    <dbReference type="NCBI Taxonomy" id="29760"/>
    <lineage>
        <taxon>Eukaryota</taxon>
        <taxon>Viridiplantae</taxon>
        <taxon>Streptophyta</taxon>
        <taxon>Embryophyta</taxon>
        <taxon>Tracheophyta</taxon>
        <taxon>Spermatophyta</taxon>
        <taxon>Magnoliopsida</taxon>
        <taxon>eudicotyledons</taxon>
        <taxon>Gunneridae</taxon>
        <taxon>Pentapetalae</taxon>
        <taxon>rosids</taxon>
        <taxon>Vitales</taxon>
        <taxon>Vitaceae</taxon>
        <taxon>Viteae</taxon>
        <taxon>Vitis</taxon>
    </lineage>
</organism>
<sequence length="522" mass="59223">MATSSISLLAPQIFAGENYQIWSVKMQTYLEAFDLWEVVAKDKPIAPLPANPTLEQIKAHTDEKTKKFKAKTLIQNSIADSIFHIIKNCKTTKEAWDKLKLEYQGSDRTKQMQVLNLKRDFESLTMQEDETITKIMEKVLVTLPERFKSKISSLEESRDLSQISLAELMHALQAQEQRRALWLENVTEGPQSQQAQVAYADLQEEKLFDLDKTYNSTVKVGNGGYVDVKRRGTIAIKTNSGQMLEKQYSMEFKTTSASSLIPMERNCFVMERPKNHKVIRVKWVFKIKLNPDGSICKHKARLVVKDMLNSMVLIIRRLLLLWQGMTLSDGLWLQANRTIVPSKEGIVWLETGSPGLGIFICQQRCAMDVLKKFKVQDCKPVSTPMTTNEKLSKDDGSEKIDEGLYRSLISSILYLTASKPNILFVVSVLSKFMHSPKGDLKLLSYSNSDWGGCVDYSRSISREVQQSNEVLLVHCSSENQLVDIFTKPLPMVRFEALKKKIGVCHLNAKEECSVVGIPDSKP</sequence>
<proteinExistence type="predicted"/>
<dbReference type="EMBL" id="QGNW01000769">
    <property type="protein sequence ID" value="RVW62525.1"/>
    <property type="molecule type" value="Genomic_DNA"/>
</dbReference>
<gene>
    <name evidence="1" type="primary">RE2_824</name>
    <name evidence="1" type="ORF">CK203_062254</name>
</gene>